<dbReference type="Gene3D" id="3.30.750.24">
    <property type="entry name" value="STAS domain"/>
    <property type="match status" value="1"/>
</dbReference>
<proteinExistence type="predicted"/>
<reference evidence="2" key="1">
    <citation type="submission" date="2022-11" db="EMBL/GenBank/DDBJ databases">
        <title>Nonomuraea corallina sp. nov., a new species of the genus Nonomuraea isolated from sea side sediment in Thai sea.</title>
        <authorList>
            <person name="Ngamcharungchit C."/>
            <person name="Matsumoto A."/>
            <person name="Suriyachadkun C."/>
            <person name="Panbangred W."/>
            <person name="Inahashi Y."/>
            <person name="Intra B."/>
        </authorList>
    </citation>
    <scope>NUCLEOTIDE SEQUENCE</scope>
    <source>
        <strain evidence="2">MCN248</strain>
    </source>
</reference>
<dbReference type="Proteomes" id="UP001144036">
    <property type="component" value="Unassembled WGS sequence"/>
</dbReference>
<comment type="caution">
    <text evidence="2">The sequence shown here is derived from an EMBL/GenBank/DDBJ whole genome shotgun (WGS) entry which is preliminary data.</text>
</comment>
<dbReference type="InterPro" id="IPR036513">
    <property type="entry name" value="STAS_dom_sf"/>
</dbReference>
<accession>A0ABT4S6K9</accession>
<dbReference type="RefSeq" id="WP_270153469.1">
    <property type="nucleotide sequence ID" value="NZ_JAPNNL010000010.1"/>
</dbReference>
<evidence type="ECO:0000313" key="3">
    <source>
        <dbReference type="Proteomes" id="UP001144036"/>
    </source>
</evidence>
<keyword evidence="3" id="KW-1185">Reference proteome</keyword>
<evidence type="ECO:0000259" key="1">
    <source>
        <dbReference type="PROSITE" id="PS50801"/>
    </source>
</evidence>
<organism evidence="2 3">
    <name type="scientific">Nonomuraea corallina</name>
    <dbReference type="NCBI Taxonomy" id="2989783"/>
    <lineage>
        <taxon>Bacteria</taxon>
        <taxon>Bacillati</taxon>
        <taxon>Actinomycetota</taxon>
        <taxon>Actinomycetes</taxon>
        <taxon>Streptosporangiales</taxon>
        <taxon>Streptosporangiaceae</taxon>
        <taxon>Nonomuraea</taxon>
    </lineage>
</organism>
<sequence>MSGQPGAALEVRGDLHGWYAVVQVSGEFRGDCRLAARLHQVMVGLPMPDPPCLVLDLAGVVAWDDWGVGAVIASAKRVMSVGGAMVVAAAPADLLAHCERMGLDRPFRFSETVEAAVEELRSGR</sequence>
<feature type="domain" description="STAS" evidence="1">
    <location>
        <begin position="53"/>
        <end position="120"/>
    </location>
</feature>
<dbReference type="Pfam" id="PF01740">
    <property type="entry name" value="STAS"/>
    <property type="match status" value="1"/>
</dbReference>
<dbReference type="SUPFAM" id="SSF52091">
    <property type="entry name" value="SpoIIaa-like"/>
    <property type="match status" value="1"/>
</dbReference>
<protein>
    <submittedName>
        <fullName evidence="2">STAS domain-containing protein</fullName>
    </submittedName>
</protein>
<dbReference type="PROSITE" id="PS50801">
    <property type="entry name" value="STAS"/>
    <property type="match status" value="1"/>
</dbReference>
<name>A0ABT4S6K9_9ACTN</name>
<dbReference type="InterPro" id="IPR002645">
    <property type="entry name" value="STAS_dom"/>
</dbReference>
<gene>
    <name evidence="2" type="ORF">OUY22_04605</name>
</gene>
<dbReference type="EMBL" id="JAPNNL010000010">
    <property type="protein sequence ID" value="MDA0632688.1"/>
    <property type="molecule type" value="Genomic_DNA"/>
</dbReference>
<evidence type="ECO:0000313" key="2">
    <source>
        <dbReference type="EMBL" id="MDA0632688.1"/>
    </source>
</evidence>